<feature type="transmembrane region" description="Helical" evidence="2">
    <location>
        <begin position="44"/>
        <end position="64"/>
    </location>
</feature>
<accession>A0ABP6MYI1</accession>
<keyword evidence="2" id="KW-0812">Transmembrane</keyword>
<gene>
    <name evidence="3" type="ORF">GCM10010466_21300</name>
</gene>
<proteinExistence type="predicted"/>
<evidence type="ECO:0000256" key="2">
    <source>
        <dbReference type="SAM" id="Phobius"/>
    </source>
</evidence>
<keyword evidence="4" id="KW-1185">Reference proteome</keyword>
<feature type="region of interest" description="Disordered" evidence="1">
    <location>
        <begin position="71"/>
        <end position="93"/>
    </location>
</feature>
<evidence type="ECO:0000256" key="1">
    <source>
        <dbReference type="SAM" id="MobiDB-lite"/>
    </source>
</evidence>
<sequence length="286" mass="29525">MRHTEDDLRTLLDGYGRERPGGEPSADLDAIVRRGRRIRRTRRAAAGGAALACAVAAAVLVGGLPSGPPRADEAVAARPAPAPTPTAPAPELPDGFPVVLGDQRFDLSIIHSRRFEAVGAAGTVTFTPTSFFTGYQVVCDDPGAWVVTEQRLKGGERGGTAGRCGDGVGGHHDRLSAPSGWLEGPQSLKVWVFPADAPVREAAEAVTGCRPAPAARGCDESAQARALRDPEVRRRLSAEVGERQGRWAVGIYDRPAAAGAGPGSGSPAGTGHPVEGASTPAGRRGD</sequence>
<dbReference type="Proteomes" id="UP001500320">
    <property type="component" value="Unassembled WGS sequence"/>
</dbReference>
<reference evidence="4" key="1">
    <citation type="journal article" date="2019" name="Int. J. Syst. Evol. Microbiol.">
        <title>The Global Catalogue of Microorganisms (GCM) 10K type strain sequencing project: providing services to taxonomists for standard genome sequencing and annotation.</title>
        <authorList>
            <consortium name="The Broad Institute Genomics Platform"/>
            <consortium name="The Broad Institute Genome Sequencing Center for Infectious Disease"/>
            <person name="Wu L."/>
            <person name="Ma J."/>
        </authorList>
    </citation>
    <scope>NUCLEOTIDE SEQUENCE [LARGE SCALE GENOMIC DNA]</scope>
    <source>
        <strain evidence="4">JCM 9373</strain>
    </source>
</reference>
<evidence type="ECO:0000313" key="3">
    <source>
        <dbReference type="EMBL" id="GAA3130372.1"/>
    </source>
</evidence>
<keyword evidence="2" id="KW-1133">Transmembrane helix</keyword>
<feature type="region of interest" description="Disordered" evidence="1">
    <location>
        <begin position="255"/>
        <end position="286"/>
    </location>
</feature>
<dbReference type="RefSeq" id="WP_344858320.1">
    <property type="nucleotide sequence ID" value="NZ_BAAAUT010000014.1"/>
</dbReference>
<name>A0ABP6MYI1_9ACTN</name>
<keyword evidence="2" id="KW-0472">Membrane</keyword>
<organism evidence="3 4">
    <name type="scientific">Planomonospora alba</name>
    <dbReference type="NCBI Taxonomy" id="161354"/>
    <lineage>
        <taxon>Bacteria</taxon>
        <taxon>Bacillati</taxon>
        <taxon>Actinomycetota</taxon>
        <taxon>Actinomycetes</taxon>
        <taxon>Streptosporangiales</taxon>
        <taxon>Streptosporangiaceae</taxon>
        <taxon>Planomonospora</taxon>
    </lineage>
</organism>
<feature type="compositionally biased region" description="Pro residues" evidence="1">
    <location>
        <begin position="80"/>
        <end position="91"/>
    </location>
</feature>
<feature type="compositionally biased region" description="Basic and acidic residues" evidence="1">
    <location>
        <begin position="1"/>
        <end position="21"/>
    </location>
</feature>
<feature type="region of interest" description="Disordered" evidence="1">
    <location>
        <begin position="1"/>
        <end position="25"/>
    </location>
</feature>
<evidence type="ECO:0000313" key="4">
    <source>
        <dbReference type="Proteomes" id="UP001500320"/>
    </source>
</evidence>
<comment type="caution">
    <text evidence="3">The sequence shown here is derived from an EMBL/GenBank/DDBJ whole genome shotgun (WGS) entry which is preliminary data.</text>
</comment>
<protein>
    <submittedName>
        <fullName evidence="3">Uncharacterized protein</fullName>
    </submittedName>
</protein>
<dbReference type="EMBL" id="BAAAUT010000014">
    <property type="protein sequence ID" value="GAA3130372.1"/>
    <property type="molecule type" value="Genomic_DNA"/>
</dbReference>